<keyword evidence="3" id="KW-0378">Hydrolase</keyword>
<dbReference type="EMBL" id="AYRZ02000012">
    <property type="protein sequence ID" value="PHT65626.1"/>
    <property type="molecule type" value="Genomic_DNA"/>
</dbReference>
<keyword evidence="4" id="KW-1133">Transmembrane helix</keyword>
<evidence type="ECO:0000256" key="1">
    <source>
        <dbReference type="ARBA" id="ARBA00005234"/>
    </source>
</evidence>
<dbReference type="Pfam" id="PF02902">
    <property type="entry name" value="Peptidase_C48"/>
    <property type="match status" value="1"/>
</dbReference>
<dbReference type="Gene3D" id="3.40.395.10">
    <property type="entry name" value="Adenoviral Proteinase, Chain A"/>
    <property type="match status" value="1"/>
</dbReference>
<dbReference type="PROSITE" id="PS50600">
    <property type="entry name" value="ULP_PROTEASE"/>
    <property type="match status" value="1"/>
</dbReference>
<organism evidence="6 7">
    <name type="scientific">Capsicum annuum</name>
    <name type="common">Capsicum pepper</name>
    <dbReference type="NCBI Taxonomy" id="4072"/>
    <lineage>
        <taxon>Eukaryota</taxon>
        <taxon>Viridiplantae</taxon>
        <taxon>Streptophyta</taxon>
        <taxon>Embryophyta</taxon>
        <taxon>Tracheophyta</taxon>
        <taxon>Spermatophyta</taxon>
        <taxon>Magnoliopsida</taxon>
        <taxon>eudicotyledons</taxon>
        <taxon>Gunneridae</taxon>
        <taxon>Pentapetalae</taxon>
        <taxon>asterids</taxon>
        <taxon>lamiids</taxon>
        <taxon>Solanales</taxon>
        <taxon>Solanaceae</taxon>
        <taxon>Solanoideae</taxon>
        <taxon>Capsiceae</taxon>
        <taxon>Capsicum</taxon>
    </lineage>
</organism>
<accession>A0A2G2Y787</accession>
<name>A0A2G2Y787_CAPAN</name>
<dbReference type="InterPro" id="IPR038765">
    <property type="entry name" value="Papain-like_cys_pep_sf"/>
</dbReference>
<dbReference type="Gramene" id="PHT65626">
    <property type="protein sequence ID" value="PHT65626"/>
    <property type="gene ID" value="T459_30051"/>
</dbReference>
<dbReference type="AlphaFoldDB" id="A0A2G2Y787"/>
<comment type="caution">
    <text evidence="6">The sequence shown here is derived from an EMBL/GenBank/DDBJ whole genome shotgun (WGS) entry which is preliminary data.</text>
</comment>
<feature type="transmembrane region" description="Helical" evidence="4">
    <location>
        <begin position="50"/>
        <end position="71"/>
    </location>
</feature>
<keyword evidence="2" id="KW-0645">Protease</keyword>
<dbReference type="PANTHER" id="PTHR31470">
    <property type="entry name" value="CYSTEINE PROTEINASES SUPERFAMILY PROTEIN-RELATED-RELATED"/>
    <property type="match status" value="1"/>
</dbReference>
<reference evidence="6 7" key="2">
    <citation type="journal article" date="2017" name="Genome Biol.">
        <title>New reference genome sequences of hot pepper reveal the massive evolution of plant disease-resistance genes by retroduplication.</title>
        <authorList>
            <person name="Kim S."/>
            <person name="Park J."/>
            <person name="Yeom S.I."/>
            <person name="Kim Y.M."/>
            <person name="Seo E."/>
            <person name="Kim K.T."/>
            <person name="Kim M.S."/>
            <person name="Lee J.M."/>
            <person name="Cheong K."/>
            <person name="Shin H.S."/>
            <person name="Kim S.B."/>
            <person name="Han K."/>
            <person name="Lee J."/>
            <person name="Park M."/>
            <person name="Lee H.A."/>
            <person name="Lee H.Y."/>
            <person name="Lee Y."/>
            <person name="Oh S."/>
            <person name="Lee J.H."/>
            <person name="Choi E."/>
            <person name="Choi E."/>
            <person name="Lee S.E."/>
            <person name="Jeon J."/>
            <person name="Kim H."/>
            <person name="Choi G."/>
            <person name="Song H."/>
            <person name="Lee J."/>
            <person name="Lee S.C."/>
            <person name="Kwon J.K."/>
            <person name="Lee H.Y."/>
            <person name="Koo N."/>
            <person name="Hong Y."/>
            <person name="Kim R.W."/>
            <person name="Kang W.H."/>
            <person name="Huh J.H."/>
            <person name="Kang B.C."/>
            <person name="Yang T.J."/>
            <person name="Lee Y.H."/>
            <person name="Bennetzen J.L."/>
            <person name="Choi D."/>
        </authorList>
    </citation>
    <scope>NUCLEOTIDE SEQUENCE [LARGE SCALE GENOMIC DNA]</scope>
    <source>
        <strain evidence="7">cv. CM334</strain>
    </source>
</reference>
<dbReference type="SUPFAM" id="SSF54001">
    <property type="entry name" value="Cysteine proteinases"/>
    <property type="match status" value="1"/>
</dbReference>
<evidence type="ECO:0000256" key="2">
    <source>
        <dbReference type="ARBA" id="ARBA00022670"/>
    </source>
</evidence>
<dbReference type="Proteomes" id="UP000222542">
    <property type="component" value="Unassembled WGS sequence"/>
</dbReference>
<dbReference type="GO" id="GO:0006508">
    <property type="term" value="P:proteolysis"/>
    <property type="evidence" value="ECO:0007669"/>
    <property type="project" value="UniProtKB-KW"/>
</dbReference>
<sequence length="76" mass="8914">MPCNNPWHTVDHILIPICVDGHWILTILSFKDRIIYVYDSMRGARHDEKIRSAVEPFAIVILYFLLAQTFIEKSKI</sequence>
<reference evidence="6 7" key="1">
    <citation type="journal article" date="2014" name="Nat. Genet.">
        <title>Genome sequence of the hot pepper provides insights into the evolution of pungency in Capsicum species.</title>
        <authorList>
            <person name="Kim S."/>
            <person name="Park M."/>
            <person name="Yeom S.I."/>
            <person name="Kim Y.M."/>
            <person name="Lee J.M."/>
            <person name="Lee H.A."/>
            <person name="Seo E."/>
            <person name="Choi J."/>
            <person name="Cheong K."/>
            <person name="Kim K.T."/>
            <person name="Jung K."/>
            <person name="Lee G.W."/>
            <person name="Oh S.K."/>
            <person name="Bae C."/>
            <person name="Kim S.B."/>
            <person name="Lee H.Y."/>
            <person name="Kim S.Y."/>
            <person name="Kim M.S."/>
            <person name="Kang B.C."/>
            <person name="Jo Y.D."/>
            <person name="Yang H.B."/>
            <person name="Jeong H.J."/>
            <person name="Kang W.H."/>
            <person name="Kwon J.K."/>
            <person name="Shin C."/>
            <person name="Lim J.Y."/>
            <person name="Park J.H."/>
            <person name="Huh J.H."/>
            <person name="Kim J.S."/>
            <person name="Kim B.D."/>
            <person name="Cohen O."/>
            <person name="Paran I."/>
            <person name="Suh M.C."/>
            <person name="Lee S.B."/>
            <person name="Kim Y.K."/>
            <person name="Shin Y."/>
            <person name="Noh S.J."/>
            <person name="Park J."/>
            <person name="Seo Y.S."/>
            <person name="Kwon S.Y."/>
            <person name="Kim H.A."/>
            <person name="Park J.M."/>
            <person name="Kim H.J."/>
            <person name="Choi S.B."/>
            <person name="Bosland P.W."/>
            <person name="Reeves G."/>
            <person name="Jo S.H."/>
            <person name="Lee B.W."/>
            <person name="Cho H.T."/>
            <person name="Choi H.S."/>
            <person name="Lee M.S."/>
            <person name="Yu Y."/>
            <person name="Do Choi Y."/>
            <person name="Park B.S."/>
            <person name="van Deynze A."/>
            <person name="Ashrafi H."/>
            <person name="Hill T."/>
            <person name="Kim W.T."/>
            <person name="Pai H.S."/>
            <person name="Ahn H.K."/>
            <person name="Yeam I."/>
            <person name="Giovannoni J.J."/>
            <person name="Rose J.K."/>
            <person name="Sorensen I."/>
            <person name="Lee S.J."/>
            <person name="Kim R.W."/>
            <person name="Choi I.Y."/>
            <person name="Choi B.S."/>
            <person name="Lim J.S."/>
            <person name="Lee Y.H."/>
            <person name="Choi D."/>
        </authorList>
    </citation>
    <scope>NUCLEOTIDE SEQUENCE [LARGE SCALE GENOMIC DNA]</scope>
    <source>
        <strain evidence="7">cv. CM334</strain>
    </source>
</reference>
<evidence type="ECO:0000259" key="5">
    <source>
        <dbReference type="PROSITE" id="PS50600"/>
    </source>
</evidence>
<evidence type="ECO:0000313" key="6">
    <source>
        <dbReference type="EMBL" id="PHT65626.1"/>
    </source>
</evidence>
<dbReference type="STRING" id="4072.A0A2G2Y787"/>
<feature type="domain" description="Ubiquitin-like protease family profile" evidence="5">
    <location>
        <begin position="1"/>
        <end position="76"/>
    </location>
</feature>
<protein>
    <recommendedName>
        <fullName evidence="5">Ubiquitin-like protease family profile domain-containing protein</fullName>
    </recommendedName>
</protein>
<keyword evidence="7" id="KW-1185">Reference proteome</keyword>
<evidence type="ECO:0000256" key="4">
    <source>
        <dbReference type="SAM" id="Phobius"/>
    </source>
</evidence>
<gene>
    <name evidence="6" type="ORF">T459_30051</name>
</gene>
<dbReference type="PANTHER" id="PTHR31470:SF50">
    <property type="entry name" value="UBIQUITIN-LIKE PROTEASE FAMILY PROFILE DOMAIN-CONTAINING PROTEIN"/>
    <property type="match status" value="1"/>
</dbReference>
<keyword evidence="4" id="KW-0812">Transmembrane</keyword>
<feature type="transmembrane region" description="Helical" evidence="4">
    <location>
        <begin position="12"/>
        <end position="30"/>
    </location>
</feature>
<evidence type="ECO:0000256" key="3">
    <source>
        <dbReference type="ARBA" id="ARBA00022801"/>
    </source>
</evidence>
<dbReference type="GO" id="GO:0008234">
    <property type="term" value="F:cysteine-type peptidase activity"/>
    <property type="evidence" value="ECO:0007669"/>
    <property type="project" value="InterPro"/>
</dbReference>
<dbReference type="InterPro" id="IPR003653">
    <property type="entry name" value="Peptidase_C48_C"/>
</dbReference>
<keyword evidence="4" id="KW-0472">Membrane</keyword>
<comment type="similarity">
    <text evidence="1">Belongs to the peptidase C48 family.</text>
</comment>
<evidence type="ECO:0000313" key="7">
    <source>
        <dbReference type="Proteomes" id="UP000222542"/>
    </source>
</evidence>
<proteinExistence type="inferred from homology"/>